<reference evidence="2 3" key="1">
    <citation type="journal article" date="2013" name="Curr. Biol.">
        <title>The Genome of the Foraminiferan Reticulomyxa filosa.</title>
        <authorList>
            <person name="Glockner G."/>
            <person name="Hulsmann N."/>
            <person name="Schleicher M."/>
            <person name="Noegel A.A."/>
            <person name="Eichinger L."/>
            <person name="Gallinger C."/>
            <person name="Pawlowski J."/>
            <person name="Sierra R."/>
            <person name="Euteneuer U."/>
            <person name="Pillet L."/>
            <person name="Moustafa A."/>
            <person name="Platzer M."/>
            <person name="Groth M."/>
            <person name="Szafranski K."/>
            <person name="Schliwa M."/>
        </authorList>
    </citation>
    <scope>NUCLEOTIDE SEQUENCE [LARGE SCALE GENOMIC DNA]</scope>
</reference>
<evidence type="ECO:0000256" key="1">
    <source>
        <dbReference type="SAM" id="Phobius"/>
    </source>
</evidence>
<sequence>MSNGRVEDFGDGSLIAGLYHYLDHSSFWKSLEEKIGASRKLLFLIFILTCVFLFSLQASKTFVMFRVIHCCVSRPTTKKSKYIKKNKQ</sequence>
<gene>
    <name evidence="2" type="ORF">RFI_12108</name>
</gene>
<keyword evidence="1" id="KW-1133">Transmembrane helix</keyword>
<evidence type="ECO:0000313" key="3">
    <source>
        <dbReference type="Proteomes" id="UP000023152"/>
    </source>
</evidence>
<dbReference type="Proteomes" id="UP000023152">
    <property type="component" value="Unassembled WGS sequence"/>
</dbReference>
<dbReference type="AlphaFoldDB" id="X6NGB7"/>
<keyword evidence="1" id="KW-0812">Transmembrane</keyword>
<organism evidence="2 3">
    <name type="scientific">Reticulomyxa filosa</name>
    <dbReference type="NCBI Taxonomy" id="46433"/>
    <lineage>
        <taxon>Eukaryota</taxon>
        <taxon>Sar</taxon>
        <taxon>Rhizaria</taxon>
        <taxon>Retaria</taxon>
        <taxon>Foraminifera</taxon>
        <taxon>Monothalamids</taxon>
        <taxon>Reticulomyxidae</taxon>
        <taxon>Reticulomyxa</taxon>
    </lineage>
</organism>
<accession>X6NGB7</accession>
<comment type="caution">
    <text evidence="2">The sequence shown here is derived from an EMBL/GenBank/DDBJ whole genome shotgun (WGS) entry which is preliminary data.</text>
</comment>
<name>X6NGB7_RETFI</name>
<protein>
    <submittedName>
        <fullName evidence="2">Uncharacterized protein</fullName>
    </submittedName>
</protein>
<feature type="transmembrane region" description="Helical" evidence="1">
    <location>
        <begin position="37"/>
        <end position="56"/>
    </location>
</feature>
<keyword evidence="3" id="KW-1185">Reference proteome</keyword>
<proteinExistence type="predicted"/>
<dbReference type="EMBL" id="ASPP01008780">
    <property type="protein sequence ID" value="ETO25036.1"/>
    <property type="molecule type" value="Genomic_DNA"/>
</dbReference>
<keyword evidence="1" id="KW-0472">Membrane</keyword>
<evidence type="ECO:0000313" key="2">
    <source>
        <dbReference type="EMBL" id="ETO25036.1"/>
    </source>
</evidence>